<reference evidence="4 5" key="1">
    <citation type="submission" date="2018-07" db="EMBL/GenBank/DDBJ databases">
        <title>Pedobacter sp. nov., isolated from soil.</title>
        <authorList>
            <person name="Zhou L.Y."/>
            <person name="Du Z.J."/>
        </authorList>
    </citation>
    <scope>NUCLEOTIDE SEQUENCE [LARGE SCALE GENOMIC DNA]</scope>
    <source>
        <strain evidence="4 5">JDX94</strain>
    </source>
</reference>
<dbReference type="EMBL" id="QPKV01000002">
    <property type="protein sequence ID" value="RDC58235.1"/>
    <property type="molecule type" value="Genomic_DNA"/>
</dbReference>
<dbReference type="OrthoDB" id="1452822at2"/>
<feature type="transmembrane region" description="Helical" evidence="1">
    <location>
        <begin position="78"/>
        <end position="98"/>
    </location>
</feature>
<dbReference type="InterPro" id="IPR006860">
    <property type="entry name" value="FecR"/>
</dbReference>
<dbReference type="InterPro" id="IPR012373">
    <property type="entry name" value="Ferrdict_sens_TM"/>
</dbReference>
<dbReference type="Gene3D" id="3.55.50.30">
    <property type="match status" value="1"/>
</dbReference>
<dbReference type="PANTHER" id="PTHR30273">
    <property type="entry name" value="PERIPLASMIC SIGNAL SENSOR AND SIGMA FACTOR ACTIVATOR FECR-RELATED"/>
    <property type="match status" value="1"/>
</dbReference>
<dbReference type="RefSeq" id="WP_115401646.1">
    <property type="nucleotide sequence ID" value="NZ_QPKV01000002.1"/>
</dbReference>
<dbReference type="GO" id="GO:0016989">
    <property type="term" value="F:sigma factor antagonist activity"/>
    <property type="evidence" value="ECO:0007669"/>
    <property type="project" value="TreeGrafter"/>
</dbReference>
<keyword evidence="5" id="KW-1185">Reference proteome</keyword>
<keyword evidence="1" id="KW-0812">Transmembrane</keyword>
<dbReference type="Pfam" id="PF04773">
    <property type="entry name" value="FecR"/>
    <property type="match status" value="1"/>
</dbReference>
<dbReference type="Pfam" id="PF16344">
    <property type="entry name" value="FecR_C"/>
    <property type="match status" value="1"/>
</dbReference>
<protein>
    <submittedName>
        <fullName evidence="4">DUF4974 domain-containing protein</fullName>
    </submittedName>
</protein>
<dbReference type="Gene3D" id="2.60.120.1440">
    <property type="match status" value="1"/>
</dbReference>
<evidence type="ECO:0000256" key="1">
    <source>
        <dbReference type="SAM" id="Phobius"/>
    </source>
</evidence>
<dbReference type="AlphaFoldDB" id="A0A369Q434"/>
<dbReference type="FunFam" id="2.60.120.1440:FF:000001">
    <property type="entry name" value="Putative anti-sigma factor"/>
    <property type="match status" value="1"/>
</dbReference>
<proteinExistence type="predicted"/>
<keyword evidence="1" id="KW-0472">Membrane</keyword>
<accession>A0A369Q434</accession>
<keyword evidence="1" id="KW-1133">Transmembrane helix</keyword>
<feature type="domain" description="FecR protein" evidence="2">
    <location>
        <begin position="178"/>
        <end position="269"/>
    </location>
</feature>
<dbReference type="Proteomes" id="UP000253961">
    <property type="component" value="Unassembled WGS sequence"/>
</dbReference>
<comment type="caution">
    <text evidence="4">The sequence shown here is derived from an EMBL/GenBank/DDBJ whole genome shotgun (WGS) entry which is preliminary data.</text>
</comment>
<gene>
    <name evidence="4" type="ORF">DU508_04665</name>
</gene>
<evidence type="ECO:0000259" key="2">
    <source>
        <dbReference type="Pfam" id="PF04773"/>
    </source>
</evidence>
<dbReference type="InterPro" id="IPR032508">
    <property type="entry name" value="FecR_C"/>
</dbReference>
<evidence type="ECO:0000259" key="3">
    <source>
        <dbReference type="Pfam" id="PF16344"/>
    </source>
</evidence>
<feature type="domain" description="Protein FecR C-terminal" evidence="3">
    <location>
        <begin position="316"/>
        <end position="379"/>
    </location>
</feature>
<name>A0A369Q434_9SPHI</name>
<evidence type="ECO:0000313" key="5">
    <source>
        <dbReference type="Proteomes" id="UP000253961"/>
    </source>
</evidence>
<dbReference type="PANTHER" id="PTHR30273:SF2">
    <property type="entry name" value="PROTEIN FECR"/>
    <property type="match status" value="1"/>
</dbReference>
<organism evidence="4 5">
    <name type="scientific">Pedobacter chinensis</name>
    <dbReference type="NCBI Taxonomy" id="2282421"/>
    <lineage>
        <taxon>Bacteria</taxon>
        <taxon>Pseudomonadati</taxon>
        <taxon>Bacteroidota</taxon>
        <taxon>Sphingobacteriia</taxon>
        <taxon>Sphingobacteriales</taxon>
        <taxon>Sphingobacteriaceae</taxon>
        <taxon>Pedobacter</taxon>
    </lineage>
</organism>
<sequence length="382" mass="43290">MKLNKADFDQILQRYFKGQASQQEIDLLHAYYKSFEASTGFTEHLSDEEKLALENRLQNQINQKIDEVKPKKGKYFKFFKYAAAVLICGVFTITYLIYNTSKSHKQDLSQIAKKENIKDANAIILRLANGKEVSLDHALPKPIMESGTAINSEKAGELVYQDEEPNTLAQQLYHEIIIPPGKQFKVTLPDGTNVWLNASSSLKYPVAFAANERRVELIGEGYFQVSKNKSRPFIVQSKESEIRVTGTEFNIAAYTDQSEVRTTLVEGRVDITFAKENIKLMPGEESVSNLTNQRILKSSVDVDPVIAWKSGCFIFDEPLRDVMKKLSRWYGIPIEVSGDIKNSMVAGKFSQKRTLTQILTYIGELKNFSHTKVGNKIILKKN</sequence>
<evidence type="ECO:0000313" key="4">
    <source>
        <dbReference type="EMBL" id="RDC58235.1"/>
    </source>
</evidence>